<comment type="catalytic activity">
    <reaction evidence="17">
        <text>L-seryl-[protein] + ATP = O-phospho-L-seryl-[protein] + ADP + H(+)</text>
        <dbReference type="Rhea" id="RHEA:17989"/>
        <dbReference type="Rhea" id="RHEA-COMP:9863"/>
        <dbReference type="Rhea" id="RHEA-COMP:11604"/>
        <dbReference type="ChEBI" id="CHEBI:15378"/>
        <dbReference type="ChEBI" id="CHEBI:29999"/>
        <dbReference type="ChEBI" id="CHEBI:30616"/>
        <dbReference type="ChEBI" id="CHEBI:83421"/>
        <dbReference type="ChEBI" id="CHEBI:456216"/>
        <dbReference type="EC" id="2.7.11.1"/>
    </reaction>
</comment>
<evidence type="ECO:0000256" key="8">
    <source>
        <dbReference type="ARBA" id="ARBA00022729"/>
    </source>
</evidence>
<feature type="binding site" evidence="18">
    <location>
        <position position="373"/>
    </location>
    <ligand>
        <name>ATP</name>
        <dbReference type="ChEBI" id="CHEBI:30616"/>
    </ligand>
</feature>
<evidence type="ECO:0000256" key="3">
    <source>
        <dbReference type="ARBA" id="ARBA00010217"/>
    </source>
</evidence>
<name>A0AAV1CBM8_OLDCO</name>
<keyword evidence="10 18" id="KW-0547">Nucleotide-binding</keyword>
<dbReference type="GO" id="GO:0030246">
    <property type="term" value="F:carbohydrate binding"/>
    <property type="evidence" value="ECO:0007669"/>
    <property type="project" value="UniProtKB-KW"/>
</dbReference>
<dbReference type="InterPro" id="IPR000719">
    <property type="entry name" value="Prot_kinase_dom"/>
</dbReference>
<dbReference type="InterPro" id="IPR008271">
    <property type="entry name" value="Ser/Thr_kinase_AS"/>
</dbReference>
<comment type="similarity">
    <text evidence="2">In the N-terminal section; belongs to the leguminous lectin family.</text>
</comment>
<comment type="subcellular location">
    <subcellularLocation>
        <location evidence="1">Membrane</location>
        <topology evidence="1">Single-pass type I membrane protein</topology>
    </subcellularLocation>
</comment>
<reference evidence="22" key="1">
    <citation type="submission" date="2023-03" db="EMBL/GenBank/DDBJ databases">
        <authorList>
            <person name="Julca I."/>
        </authorList>
    </citation>
    <scope>NUCLEOTIDE SEQUENCE</scope>
</reference>
<dbReference type="InterPro" id="IPR017441">
    <property type="entry name" value="Protein_kinase_ATP_BS"/>
</dbReference>
<evidence type="ECO:0000313" key="23">
    <source>
        <dbReference type="Proteomes" id="UP001161247"/>
    </source>
</evidence>
<accession>A0AAV1CBM8</accession>
<evidence type="ECO:0000256" key="4">
    <source>
        <dbReference type="ARBA" id="ARBA00012513"/>
    </source>
</evidence>
<dbReference type="CDD" id="cd14066">
    <property type="entry name" value="STKc_IRAK"/>
    <property type="match status" value="1"/>
</dbReference>
<gene>
    <name evidence="22" type="ORF">OLC1_LOCUS4542</name>
</gene>
<sequence length="650" mass="71861">MLILFLIIYLYASLSSASVDVLFNSFTSNQLIFTGDATIDSSTIKLTKNVNNFSLGRAFYPYPIIGSNNSTIPSFSTSFVFSILPQRKTTPEFGLAFVISTSAIPPGDLLAGQYFGILSTKHSVAPILVVEFDTGQNPELDDNNDNHVGIDLNSPISVVKHEAGFYDGDEFKPVKLSSGKNIQAWIEFDGKELGINVTIAPVGTSKPLKPLLSYYDGVIAKYVSPSMLVGFSAGKTIWNETQRILAWSLADKGAPRQINTSDLPIILPESSPSSSSSSSISSGLIVGIAIICVAALLFISLSGLYWFKLRKKRGDKSDEVEGWEIDYWPHRFSYEELARATNQFSDDEILGRGGSGKVFKGLIQANNIFIAVKSINRDSKQGLREFMSEISTIGRLQHKNVVPLRGWCKEGQEMLLVYDYMPNGSLYSWIFSNSKTLSWHRRLMILTDIAEGLNYLHHGWLQLVLHRDIKSSNILLDSDLCAKLGDFGLAKLYIHGQAPTPTRLVGTIGYMAPELVKAGPTMGSDIFSFGVVVLEVVCGRKPTEMHSEYALALVDWVRKLHRDGRLSEAPDLRIAREEYEVADMERVLELGLACCDDVPELRPDMKEVVTLLMNLKTKYTSELQGVDCSDFGDFSTISNLSVTSDYGPRT</sequence>
<dbReference type="GO" id="GO:0004674">
    <property type="term" value="F:protein serine/threonine kinase activity"/>
    <property type="evidence" value="ECO:0007669"/>
    <property type="project" value="UniProtKB-KW"/>
</dbReference>
<keyword evidence="13 19" id="KW-1133">Transmembrane helix</keyword>
<comment type="catalytic activity">
    <reaction evidence="16">
        <text>L-threonyl-[protein] + ATP = O-phospho-L-threonyl-[protein] + ADP + H(+)</text>
        <dbReference type="Rhea" id="RHEA:46608"/>
        <dbReference type="Rhea" id="RHEA-COMP:11060"/>
        <dbReference type="Rhea" id="RHEA-COMP:11605"/>
        <dbReference type="ChEBI" id="CHEBI:15378"/>
        <dbReference type="ChEBI" id="CHEBI:30013"/>
        <dbReference type="ChEBI" id="CHEBI:30616"/>
        <dbReference type="ChEBI" id="CHEBI:61977"/>
        <dbReference type="ChEBI" id="CHEBI:456216"/>
        <dbReference type="EC" id="2.7.11.1"/>
    </reaction>
</comment>
<evidence type="ECO:0000256" key="15">
    <source>
        <dbReference type="ARBA" id="ARBA00023170"/>
    </source>
</evidence>
<organism evidence="22 23">
    <name type="scientific">Oldenlandia corymbosa var. corymbosa</name>
    <dbReference type="NCBI Taxonomy" id="529605"/>
    <lineage>
        <taxon>Eukaryota</taxon>
        <taxon>Viridiplantae</taxon>
        <taxon>Streptophyta</taxon>
        <taxon>Embryophyta</taxon>
        <taxon>Tracheophyta</taxon>
        <taxon>Spermatophyta</taxon>
        <taxon>Magnoliopsida</taxon>
        <taxon>eudicotyledons</taxon>
        <taxon>Gunneridae</taxon>
        <taxon>Pentapetalae</taxon>
        <taxon>asterids</taxon>
        <taxon>lamiids</taxon>
        <taxon>Gentianales</taxon>
        <taxon>Rubiaceae</taxon>
        <taxon>Rubioideae</taxon>
        <taxon>Spermacoceae</taxon>
        <taxon>Hedyotis-Oldenlandia complex</taxon>
        <taxon>Oldenlandia</taxon>
    </lineage>
</organism>
<dbReference type="EC" id="2.7.11.1" evidence="4"/>
<feature type="signal peptide" evidence="20">
    <location>
        <begin position="1"/>
        <end position="17"/>
    </location>
</feature>
<evidence type="ECO:0000256" key="5">
    <source>
        <dbReference type="ARBA" id="ARBA00022527"/>
    </source>
</evidence>
<dbReference type="SUPFAM" id="SSF56112">
    <property type="entry name" value="Protein kinase-like (PK-like)"/>
    <property type="match status" value="1"/>
</dbReference>
<dbReference type="PROSITE" id="PS00108">
    <property type="entry name" value="PROTEIN_KINASE_ST"/>
    <property type="match status" value="1"/>
</dbReference>
<evidence type="ECO:0000256" key="9">
    <source>
        <dbReference type="ARBA" id="ARBA00022734"/>
    </source>
</evidence>
<keyword evidence="14 19" id="KW-0472">Membrane</keyword>
<feature type="chain" id="PRO_5043494333" description="non-specific serine/threonine protein kinase" evidence="20">
    <location>
        <begin position="18"/>
        <end position="650"/>
    </location>
</feature>
<dbReference type="AlphaFoldDB" id="A0AAV1CBM8"/>
<evidence type="ECO:0000256" key="20">
    <source>
        <dbReference type="SAM" id="SignalP"/>
    </source>
</evidence>
<keyword evidence="9" id="KW-0430">Lectin</keyword>
<dbReference type="Pfam" id="PF00069">
    <property type="entry name" value="Pkinase"/>
    <property type="match status" value="1"/>
</dbReference>
<evidence type="ECO:0000256" key="6">
    <source>
        <dbReference type="ARBA" id="ARBA00022679"/>
    </source>
</evidence>
<dbReference type="FunFam" id="3.30.200.20:FF:000178">
    <property type="entry name" value="serine/threonine-protein kinase PBS1-like"/>
    <property type="match status" value="1"/>
</dbReference>
<dbReference type="Gene3D" id="1.10.510.10">
    <property type="entry name" value="Transferase(Phosphotransferase) domain 1"/>
    <property type="match status" value="1"/>
</dbReference>
<evidence type="ECO:0000256" key="12">
    <source>
        <dbReference type="ARBA" id="ARBA00022840"/>
    </source>
</evidence>
<dbReference type="PANTHER" id="PTHR27007">
    <property type="match status" value="1"/>
</dbReference>
<evidence type="ECO:0000256" key="10">
    <source>
        <dbReference type="ARBA" id="ARBA00022741"/>
    </source>
</evidence>
<feature type="domain" description="Protein kinase" evidence="21">
    <location>
        <begin position="344"/>
        <end position="615"/>
    </location>
</feature>
<evidence type="ECO:0000313" key="22">
    <source>
        <dbReference type="EMBL" id="CAI9093019.1"/>
    </source>
</evidence>
<dbReference type="InterPro" id="IPR013320">
    <property type="entry name" value="ConA-like_dom_sf"/>
</dbReference>
<keyword evidence="12 18" id="KW-0067">ATP-binding</keyword>
<keyword evidence="23" id="KW-1185">Reference proteome</keyword>
<dbReference type="InterPro" id="IPR001220">
    <property type="entry name" value="Legume_lectin_dom"/>
</dbReference>
<keyword evidence="8 20" id="KW-0732">Signal</keyword>
<evidence type="ECO:0000256" key="19">
    <source>
        <dbReference type="SAM" id="Phobius"/>
    </source>
</evidence>
<dbReference type="SMART" id="SM00220">
    <property type="entry name" value="S_TKc"/>
    <property type="match status" value="1"/>
</dbReference>
<proteinExistence type="inferred from homology"/>
<evidence type="ECO:0000256" key="18">
    <source>
        <dbReference type="PROSITE-ProRule" id="PRU10141"/>
    </source>
</evidence>
<dbReference type="InterPro" id="IPR011009">
    <property type="entry name" value="Kinase-like_dom_sf"/>
</dbReference>
<dbReference type="Gene3D" id="3.30.200.20">
    <property type="entry name" value="Phosphorylase Kinase, domain 1"/>
    <property type="match status" value="1"/>
</dbReference>
<keyword evidence="11" id="KW-0418">Kinase</keyword>
<evidence type="ECO:0000256" key="1">
    <source>
        <dbReference type="ARBA" id="ARBA00004479"/>
    </source>
</evidence>
<dbReference type="PROSITE" id="PS50011">
    <property type="entry name" value="PROTEIN_KINASE_DOM"/>
    <property type="match status" value="1"/>
</dbReference>
<evidence type="ECO:0000259" key="21">
    <source>
        <dbReference type="PROSITE" id="PS50011"/>
    </source>
</evidence>
<protein>
    <recommendedName>
        <fullName evidence="4">non-specific serine/threonine protein kinase</fullName>
        <ecNumber evidence="4">2.7.11.1</ecNumber>
    </recommendedName>
</protein>
<evidence type="ECO:0000256" key="7">
    <source>
        <dbReference type="ARBA" id="ARBA00022692"/>
    </source>
</evidence>
<evidence type="ECO:0000256" key="16">
    <source>
        <dbReference type="ARBA" id="ARBA00047899"/>
    </source>
</evidence>
<comment type="similarity">
    <text evidence="3">In the C-terminal section; belongs to the protein kinase superfamily. Ser/Thr protein kinase family.</text>
</comment>
<dbReference type="SUPFAM" id="SSF49899">
    <property type="entry name" value="Concanavalin A-like lectins/glucanases"/>
    <property type="match status" value="1"/>
</dbReference>
<evidence type="ECO:0000256" key="11">
    <source>
        <dbReference type="ARBA" id="ARBA00022777"/>
    </source>
</evidence>
<keyword evidence="15" id="KW-0675">Receptor</keyword>
<dbReference type="Proteomes" id="UP001161247">
    <property type="component" value="Chromosome 2"/>
</dbReference>
<keyword evidence="7 19" id="KW-0812">Transmembrane</keyword>
<dbReference type="PROSITE" id="PS00107">
    <property type="entry name" value="PROTEIN_KINASE_ATP"/>
    <property type="match status" value="1"/>
</dbReference>
<evidence type="ECO:0000256" key="2">
    <source>
        <dbReference type="ARBA" id="ARBA00008536"/>
    </source>
</evidence>
<dbReference type="GO" id="GO:0016020">
    <property type="term" value="C:membrane"/>
    <property type="evidence" value="ECO:0007669"/>
    <property type="project" value="UniProtKB-SubCell"/>
</dbReference>
<dbReference type="CDD" id="cd06899">
    <property type="entry name" value="lectin_legume_LecRK_Arcelin_ConA"/>
    <property type="match status" value="1"/>
</dbReference>
<evidence type="ECO:0000256" key="13">
    <source>
        <dbReference type="ARBA" id="ARBA00022989"/>
    </source>
</evidence>
<evidence type="ECO:0000256" key="17">
    <source>
        <dbReference type="ARBA" id="ARBA00048679"/>
    </source>
</evidence>
<dbReference type="Pfam" id="PF00139">
    <property type="entry name" value="Lectin_legB"/>
    <property type="match status" value="1"/>
</dbReference>
<dbReference type="FunFam" id="1.10.510.10:FF:000108">
    <property type="entry name" value="L-type lectin-domain containing receptor kinase S.4"/>
    <property type="match status" value="1"/>
</dbReference>
<feature type="transmembrane region" description="Helical" evidence="19">
    <location>
        <begin position="284"/>
        <end position="307"/>
    </location>
</feature>
<dbReference type="GO" id="GO:0005524">
    <property type="term" value="F:ATP binding"/>
    <property type="evidence" value="ECO:0007669"/>
    <property type="project" value="UniProtKB-UniRule"/>
</dbReference>
<dbReference type="EMBL" id="OX459119">
    <property type="protein sequence ID" value="CAI9093019.1"/>
    <property type="molecule type" value="Genomic_DNA"/>
</dbReference>
<keyword evidence="5" id="KW-0723">Serine/threonine-protein kinase</keyword>
<dbReference type="InterPro" id="IPR050528">
    <property type="entry name" value="L-type_Lectin-RKs"/>
</dbReference>
<evidence type="ECO:0000256" key="14">
    <source>
        <dbReference type="ARBA" id="ARBA00023136"/>
    </source>
</evidence>
<keyword evidence="6" id="KW-0808">Transferase</keyword>
<dbReference type="Gene3D" id="2.60.120.200">
    <property type="match status" value="1"/>
</dbReference>